<feature type="compositionally biased region" description="Polar residues" evidence="1">
    <location>
        <begin position="557"/>
        <end position="570"/>
    </location>
</feature>
<protein>
    <recommendedName>
        <fullName evidence="5">Peptidase A1 domain-containing protein</fullName>
    </recommendedName>
</protein>
<feature type="transmembrane region" description="Helical" evidence="2">
    <location>
        <begin position="488"/>
        <end position="509"/>
    </location>
</feature>
<feature type="signal peptide" evidence="3">
    <location>
        <begin position="1"/>
        <end position="28"/>
    </location>
</feature>
<organism evidence="4">
    <name type="scientific">Pyricularia oryzae (strain Y34)</name>
    <name type="common">Rice blast fungus</name>
    <name type="synonym">Magnaporthe oryzae</name>
    <dbReference type="NCBI Taxonomy" id="1143189"/>
    <lineage>
        <taxon>Eukaryota</taxon>
        <taxon>Fungi</taxon>
        <taxon>Dikarya</taxon>
        <taxon>Ascomycota</taxon>
        <taxon>Pezizomycotina</taxon>
        <taxon>Sordariomycetes</taxon>
        <taxon>Sordariomycetidae</taxon>
        <taxon>Magnaporthales</taxon>
        <taxon>Pyriculariaceae</taxon>
        <taxon>Pyricularia</taxon>
    </lineage>
</organism>
<dbReference type="InterPro" id="IPR021109">
    <property type="entry name" value="Peptidase_aspartic_dom_sf"/>
</dbReference>
<gene>
    <name evidence="4" type="ORF">OOU_Y34scaffold00753g3</name>
</gene>
<dbReference type="AlphaFoldDB" id="A0AA97NQV0"/>
<keyword evidence="2" id="KW-1133">Transmembrane helix</keyword>
<evidence type="ECO:0008006" key="5">
    <source>
        <dbReference type="Google" id="ProtNLM"/>
    </source>
</evidence>
<dbReference type="Gene3D" id="2.40.70.10">
    <property type="entry name" value="Acid Proteases"/>
    <property type="match status" value="1"/>
</dbReference>
<feature type="chain" id="PRO_5041732365" description="Peptidase A1 domain-containing protein" evidence="3">
    <location>
        <begin position="29"/>
        <end position="703"/>
    </location>
</feature>
<dbReference type="SUPFAM" id="SSF50630">
    <property type="entry name" value="Acid proteases"/>
    <property type="match status" value="1"/>
</dbReference>
<keyword evidence="2" id="KW-0812">Transmembrane</keyword>
<keyword evidence="2" id="KW-0472">Membrane</keyword>
<reference evidence="4" key="1">
    <citation type="journal article" date="2012" name="PLoS Genet.">
        <title>Comparative analysis of the genomes of two field isolates of the rice blast fungus Magnaporthe oryzae.</title>
        <authorList>
            <person name="Xue M."/>
            <person name="Yang J."/>
            <person name="Li Z."/>
            <person name="Hu S."/>
            <person name="Yao N."/>
            <person name="Dean R.A."/>
            <person name="Zhao W."/>
            <person name="Shen M."/>
            <person name="Zhang H."/>
            <person name="Li C."/>
            <person name="Liu L."/>
            <person name="Cao L."/>
            <person name="Xu X."/>
            <person name="Xing Y."/>
            <person name="Hsiang T."/>
            <person name="Zhang Z."/>
            <person name="Xu J.R."/>
            <person name="Peng Y.L."/>
        </authorList>
    </citation>
    <scope>NUCLEOTIDE SEQUENCE</scope>
    <source>
        <strain evidence="4">Y34</strain>
    </source>
</reference>
<evidence type="ECO:0000256" key="2">
    <source>
        <dbReference type="SAM" id="Phobius"/>
    </source>
</evidence>
<feature type="region of interest" description="Disordered" evidence="1">
    <location>
        <begin position="547"/>
        <end position="604"/>
    </location>
</feature>
<dbReference type="EMBL" id="JH793035">
    <property type="protein sequence ID" value="ELQ34626.1"/>
    <property type="molecule type" value="Genomic_DNA"/>
</dbReference>
<sequence length="703" mass="77589">MRPWVWSARARCITAFALLAAIAPCCHASAQLPADPPVLLNEWSTDYGQGPEFRGEKSAPLTYGPDGPWQAILADAGEQSPPYRGETMPFWPSPHLKTQVWSANTTGHYVPSLPSPYRLPDGAQELSAGYFLDLFYPGLKGGGNLLVKHPNISLAVDRPYNDMRRFYNYSTSVGILGIGPEPYAGYSGPPFRPSLISQFQMRSKIASRSFAMHIGSVLLEIPGSMAYGGYDRSLVVGNFGEFNHAGLDFTPVFMTDVAIGFEIGASPFKGISQSESVYRGLDRNTAGGEGRWSAAGFTKLMGGRAGSAVMVISPEMPYLYMPLGTCEAAAEHLPVVFDEHLKLYLWKTEDPYYERIVNSSAWMRFSLESRTGKIVDIKVPFKLLNLQLEPPLVESTTPYFPCRPIPSIDAFYFGRAFLQAAYVIVNYDNNVTIIAQAPGPDSGSEQLLSLQPDQTNLENNNYFDFADSWKAHWNELSGESTSVDWSKVYIGTSAVAAILCLGAVGFYIWRRGQLRQGVKTGLFQFKLGPMESDSLLGCQGNRAELGDSDSRTFELESPSNYAPSTPQSTLEGWDDVSPTEPSSVVQDDNVEPSADNGQGSSSAGPVEIDSYYIYDEPKSLLVIKDLVKREDPSRRRYSVATIMVNNLTRTNYNLCELPVLRVQHRAHNNLESRDGIQRVLSPWALARSRRPFVGGATSREVQR</sequence>
<dbReference type="Proteomes" id="UP000011086">
    <property type="component" value="Unassembled WGS sequence"/>
</dbReference>
<name>A0AA97NQV0_PYRO3</name>
<evidence type="ECO:0000256" key="1">
    <source>
        <dbReference type="SAM" id="MobiDB-lite"/>
    </source>
</evidence>
<accession>A0AA97NQV0</accession>
<evidence type="ECO:0000313" key="4">
    <source>
        <dbReference type="EMBL" id="ELQ34626.1"/>
    </source>
</evidence>
<proteinExistence type="predicted"/>
<keyword evidence="3" id="KW-0732">Signal</keyword>
<evidence type="ECO:0000256" key="3">
    <source>
        <dbReference type="SAM" id="SignalP"/>
    </source>
</evidence>